<dbReference type="EMBL" id="AP026866">
    <property type="protein sequence ID" value="BDS07840.1"/>
    <property type="molecule type" value="Genomic_DNA"/>
</dbReference>
<gene>
    <name evidence="2" type="ORF">NT6N_28800</name>
</gene>
<dbReference type="KEGG" id="osu:NT6N_28800"/>
<reference evidence="2" key="1">
    <citation type="submission" date="2024-07" db="EMBL/GenBank/DDBJ databases">
        <title>Complete genome sequence of Verrucomicrobiaceae bacterium NT6N.</title>
        <authorList>
            <person name="Huang C."/>
            <person name="Takami H."/>
            <person name="Hamasaki K."/>
        </authorList>
    </citation>
    <scope>NUCLEOTIDE SEQUENCE</scope>
    <source>
        <strain evidence="2">NT6N</strain>
    </source>
</reference>
<evidence type="ECO:0000256" key="1">
    <source>
        <dbReference type="SAM" id="SignalP"/>
    </source>
</evidence>
<sequence>MRRLITCSLLALASTITLAEVDPFGEDSCDAPDKPAQAPRNIRVQMVFIEVSQSQARQLLKQPTSLYSRVQEQLKEGKASLLNHTVLIARSGERSRVGSVRELIYPTEVEAHSLPPVKNGLAGNIPELPKLRPTASCPTAFETHHVGESLLIEPTISEDGGHIELWLLHELVSHRRDSVMVTHKDRWGRADVRMPEFDTMTTNTSINLADGKMQFVSIHTPQLDTGDLDTSRKILVFVKASIVSPK</sequence>
<proteinExistence type="predicted"/>
<name>A0AAT9FP90_9BACT</name>
<dbReference type="AlphaFoldDB" id="A0AAT9FP90"/>
<protein>
    <submittedName>
        <fullName evidence="2">Uncharacterized protein</fullName>
    </submittedName>
</protein>
<accession>A0AAT9FP90</accession>
<feature type="signal peptide" evidence="1">
    <location>
        <begin position="1"/>
        <end position="19"/>
    </location>
</feature>
<keyword evidence="1" id="KW-0732">Signal</keyword>
<feature type="chain" id="PRO_5043434313" evidence="1">
    <location>
        <begin position="20"/>
        <end position="246"/>
    </location>
</feature>
<evidence type="ECO:0000313" key="2">
    <source>
        <dbReference type="EMBL" id="BDS07840.1"/>
    </source>
</evidence>
<organism evidence="2">
    <name type="scientific">Oceaniferula spumae</name>
    <dbReference type="NCBI Taxonomy" id="2979115"/>
    <lineage>
        <taxon>Bacteria</taxon>
        <taxon>Pseudomonadati</taxon>
        <taxon>Verrucomicrobiota</taxon>
        <taxon>Verrucomicrobiia</taxon>
        <taxon>Verrucomicrobiales</taxon>
        <taxon>Verrucomicrobiaceae</taxon>
        <taxon>Oceaniferula</taxon>
    </lineage>
</organism>